<dbReference type="GO" id="GO:0016020">
    <property type="term" value="C:membrane"/>
    <property type="evidence" value="ECO:0007669"/>
    <property type="project" value="UniProtKB-SubCell"/>
</dbReference>
<reference evidence="7 8" key="1">
    <citation type="submission" date="2016-10" db="EMBL/GenBank/DDBJ databases">
        <title>Draft genome sequences of four alkaliphilic bacteria belonging to the Anaerobacillus genus.</title>
        <authorList>
            <person name="Bassil N.M."/>
            <person name="Lloyd J.R."/>
        </authorList>
    </citation>
    <scope>NUCLEOTIDE SEQUENCE [LARGE SCALE GENOMIC DNA]</scope>
    <source>
        <strain evidence="7 8">DSM 15340</strain>
    </source>
</reference>
<dbReference type="PANTHER" id="PTHR21716">
    <property type="entry name" value="TRANSMEMBRANE PROTEIN"/>
    <property type="match status" value="1"/>
</dbReference>
<feature type="transmembrane region" description="Helical" evidence="6">
    <location>
        <begin position="219"/>
        <end position="240"/>
    </location>
</feature>
<protein>
    <submittedName>
        <fullName evidence="7">AI-2E family transporter</fullName>
    </submittedName>
</protein>
<keyword evidence="3 6" id="KW-0812">Transmembrane</keyword>
<name>A0A1S2LCV5_9BACI</name>
<evidence type="ECO:0000256" key="4">
    <source>
        <dbReference type="ARBA" id="ARBA00022989"/>
    </source>
</evidence>
<comment type="caution">
    <text evidence="7">The sequence shown here is derived from an EMBL/GenBank/DDBJ whole genome shotgun (WGS) entry which is preliminary data.</text>
</comment>
<organism evidence="7 8">
    <name type="scientific">Anaerobacillus arseniciselenatis</name>
    <dbReference type="NCBI Taxonomy" id="85682"/>
    <lineage>
        <taxon>Bacteria</taxon>
        <taxon>Bacillati</taxon>
        <taxon>Bacillota</taxon>
        <taxon>Bacilli</taxon>
        <taxon>Bacillales</taxon>
        <taxon>Bacillaceae</taxon>
        <taxon>Anaerobacillus</taxon>
    </lineage>
</organism>
<feature type="transmembrane region" description="Helical" evidence="6">
    <location>
        <begin position="158"/>
        <end position="183"/>
    </location>
</feature>
<accession>A0A1S2LCV5</accession>
<evidence type="ECO:0000256" key="5">
    <source>
        <dbReference type="ARBA" id="ARBA00023136"/>
    </source>
</evidence>
<dbReference type="RefSeq" id="WP_071313960.1">
    <property type="nucleotide sequence ID" value="NZ_MLQQ01000040.1"/>
</dbReference>
<dbReference type="GO" id="GO:0055085">
    <property type="term" value="P:transmembrane transport"/>
    <property type="evidence" value="ECO:0007669"/>
    <property type="project" value="TreeGrafter"/>
</dbReference>
<dbReference type="InterPro" id="IPR002549">
    <property type="entry name" value="AI-2E-like"/>
</dbReference>
<feature type="transmembrane region" description="Helical" evidence="6">
    <location>
        <begin position="272"/>
        <end position="293"/>
    </location>
</feature>
<comment type="similarity">
    <text evidence="2">Belongs to the autoinducer-2 exporter (AI-2E) (TC 2.A.86) family.</text>
</comment>
<feature type="transmembrane region" description="Helical" evidence="6">
    <location>
        <begin position="6"/>
        <end position="26"/>
    </location>
</feature>
<sequence>MAQYKWFRVFLGIIMVFIIIYLGSLVQFIFRPFVVFVETLFFPVLLAGVLYYLFRPVVNWLHKQKVPKTYAIIMIYLGVIGLLTVLVLLIGPTLQKQVNSLIDNLPYLVNEMRALIIQLQDNEWIDRFQATDILSLDKLAANMTQYVNQAFNIVSSNIAGLIGFITNVVIVFIIIPFILFYMLKEGEKAPNQVLKLLPEKQRIEGERILNDMDFKLSSYIQGQILVSFCVGVLMFAGFLIIGIDYSLILALIAMFTNIIPFVGPWIGTIPALIVAIIDSPFMVFKVLAVILIVQQFESNFISPQIMGKKLAVHPLTIILLLIVAGRFAGIIGMLLAVPTYAVCKVVVGHTYRLLKLRNKVE</sequence>
<dbReference type="EMBL" id="MLQQ01000040">
    <property type="protein sequence ID" value="OIJ10196.1"/>
    <property type="molecule type" value="Genomic_DNA"/>
</dbReference>
<dbReference type="Proteomes" id="UP000180098">
    <property type="component" value="Unassembled WGS sequence"/>
</dbReference>
<keyword evidence="4 6" id="KW-1133">Transmembrane helix</keyword>
<dbReference type="Pfam" id="PF01594">
    <property type="entry name" value="AI-2E_transport"/>
    <property type="match status" value="1"/>
</dbReference>
<keyword evidence="5 6" id="KW-0472">Membrane</keyword>
<comment type="subcellular location">
    <subcellularLocation>
        <location evidence="1">Membrane</location>
        <topology evidence="1">Multi-pass membrane protein</topology>
    </subcellularLocation>
</comment>
<proteinExistence type="inferred from homology"/>
<keyword evidence="8" id="KW-1185">Reference proteome</keyword>
<feature type="transmembrane region" description="Helical" evidence="6">
    <location>
        <begin position="69"/>
        <end position="90"/>
    </location>
</feature>
<evidence type="ECO:0000313" key="7">
    <source>
        <dbReference type="EMBL" id="OIJ10196.1"/>
    </source>
</evidence>
<evidence type="ECO:0000256" key="2">
    <source>
        <dbReference type="ARBA" id="ARBA00009773"/>
    </source>
</evidence>
<feature type="transmembrane region" description="Helical" evidence="6">
    <location>
        <begin position="33"/>
        <end position="54"/>
    </location>
</feature>
<evidence type="ECO:0000313" key="8">
    <source>
        <dbReference type="Proteomes" id="UP000180098"/>
    </source>
</evidence>
<evidence type="ECO:0000256" key="1">
    <source>
        <dbReference type="ARBA" id="ARBA00004141"/>
    </source>
</evidence>
<feature type="transmembrane region" description="Helical" evidence="6">
    <location>
        <begin position="314"/>
        <end position="337"/>
    </location>
</feature>
<evidence type="ECO:0000256" key="6">
    <source>
        <dbReference type="SAM" id="Phobius"/>
    </source>
</evidence>
<feature type="transmembrane region" description="Helical" evidence="6">
    <location>
        <begin position="247"/>
        <end position="266"/>
    </location>
</feature>
<gene>
    <name evidence="7" type="ORF">BKP35_13895</name>
</gene>
<evidence type="ECO:0000256" key="3">
    <source>
        <dbReference type="ARBA" id="ARBA00022692"/>
    </source>
</evidence>
<dbReference type="PANTHER" id="PTHR21716:SF69">
    <property type="entry name" value="TRANSPORT PROTEIN YUBA-RELATED"/>
    <property type="match status" value="1"/>
</dbReference>
<dbReference type="AlphaFoldDB" id="A0A1S2LCV5"/>